<sequence>MTRRADFLAANRGLRVARPGFVLLARPNGGGQMRFGITVTKKIGNAVVRNRMKRRFRALLRELLPIVGLAGTDHVLIGREGGIERDFSLLRDELRAALSRAAAGKGDPPRKTTGRGPKPR</sequence>
<dbReference type="GO" id="GO:0030677">
    <property type="term" value="C:ribonuclease P complex"/>
    <property type="evidence" value="ECO:0007669"/>
    <property type="project" value="TreeGrafter"/>
</dbReference>
<comment type="function">
    <text evidence="6">RNaseP catalyzes the removal of the 5'-leader sequence from pre-tRNA to produce the mature 5'-terminus. It can also cleave other RNA substrates such as 4.5S RNA. The protein component plays an auxiliary but essential role in vivo by binding to the 5'-leader sequence and broadening the substrate specificity of the ribozyme.</text>
</comment>
<dbReference type="PANTHER" id="PTHR33992">
    <property type="entry name" value="RIBONUCLEASE P PROTEIN COMPONENT"/>
    <property type="match status" value="1"/>
</dbReference>
<evidence type="ECO:0000256" key="7">
    <source>
        <dbReference type="NCBIfam" id="TIGR00188"/>
    </source>
</evidence>
<evidence type="ECO:0000256" key="5">
    <source>
        <dbReference type="ARBA" id="ARBA00022884"/>
    </source>
</evidence>
<accession>A0A7X1F6X9</accession>
<dbReference type="InterPro" id="IPR020568">
    <property type="entry name" value="Ribosomal_Su5_D2-typ_SF"/>
</dbReference>
<dbReference type="PANTHER" id="PTHR33992:SF1">
    <property type="entry name" value="RIBONUCLEASE P PROTEIN COMPONENT"/>
    <property type="match status" value="1"/>
</dbReference>
<comment type="similarity">
    <text evidence="6">Belongs to the RnpA family.</text>
</comment>
<evidence type="ECO:0000313" key="9">
    <source>
        <dbReference type="EMBL" id="MBC2651495.1"/>
    </source>
</evidence>
<evidence type="ECO:0000313" key="10">
    <source>
        <dbReference type="Proteomes" id="UP000520156"/>
    </source>
</evidence>
<dbReference type="NCBIfam" id="TIGR00188">
    <property type="entry name" value="rnpA"/>
    <property type="match status" value="1"/>
</dbReference>
<dbReference type="InterPro" id="IPR014721">
    <property type="entry name" value="Ribsml_uS5_D2-typ_fold_subgr"/>
</dbReference>
<keyword evidence="10" id="KW-1185">Reference proteome</keyword>
<evidence type="ECO:0000256" key="8">
    <source>
        <dbReference type="SAM" id="MobiDB-lite"/>
    </source>
</evidence>
<keyword evidence="2 6" id="KW-0540">Nuclease</keyword>
<dbReference type="GO" id="GO:0042781">
    <property type="term" value="F:3'-tRNA processing endoribonuclease activity"/>
    <property type="evidence" value="ECO:0007669"/>
    <property type="project" value="TreeGrafter"/>
</dbReference>
<dbReference type="SUPFAM" id="SSF54211">
    <property type="entry name" value="Ribosomal protein S5 domain 2-like"/>
    <property type="match status" value="1"/>
</dbReference>
<evidence type="ECO:0000256" key="3">
    <source>
        <dbReference type="ARBA" id="ARBA00022759"/>
    </source>
</evidence>
<keyword evidence="5 6" id="KW-0694">RNA-binding</keyword>
<dbReference type="GO" id="GO:0004526">
    <property type="term" value="F:ribonuclease P activity"/>
    <property type="evidence" value="ECO:0007669"/>
    <property type="project" value="UniProtKB-UniRule"/>
</dbReference>
<dbReference type="Pfam" id="PF00825">
    <property type="entry name" value="Ribonuclease_P"/>
    <property type="match status" value="1"/>
</dbReference>
<dbReference type="HAMAP" id="MF_00227">
    <property type="entry name" value="RNase_P"/>
    <property type="match status" value="1"/>
</dbReference>
<dbReference type="Proteomes" id="UP000520156">
    <property type="component" value="Unassembled WGS sequence"/>
</dbReference>
<keyword evidence="1 6" id="KW-0819">tRNA processing</keyword>
<comment type="subunit">
    <text evidence="6">Consists of a catalytic RNA component (M1 or rnpB) and a protein subunit.</text>
</comment>
<organism evidence="9 10">
    <name type="scientific">Novosphingobium aerophilum</name>
    <dbReference type="NCBI Taxonomy" id="2839843"/>
    <lineage>
        <taxon>Bacteria</taxon>
        <taxon>Pseudomonadati</taxon>
        <taxon>Pseudomonadota</taxon>
        <taxon>Alphaproteobacteria</taxon>
        <taxon>Sphingomonadales</taxon>
        <taxon>Sphingomonadaceae</taxon>
        <taxon>Novosphingobium</taxon>
    </lineage>
</organism>
<proteinExistence type="inferred from homology"/>
<keyword evidence="4 6" id="KW-0378">Hydrolase</keyword>
<evidence type="ECO:0000256" key="2">
    <source>
        <dbReference type="ARBA" id="ARBA00022722"/>
    </source>
</evidence>
<dbReference type="EC" id="3.1.26.5" evidence="6 7"/>
<evidence type="ECO:0000256" key="6">
    <source>
        <dbReference type="HAMAP-Rule" id="MF_00227"/>
    </source>
</evidence>
<feature type="region of interest" description="Disordered" evidence="8">
    <location>
        <begin position="100"/>
        <end position="120"/>
    </location>
</feature>
<name>A0A7X1F6X9_9SPHN</name>
<comment type="caution">
    <text evidence="9">The sequence shown here is derived from an EMBL/GenBank/DDBJ whole genome shotgun (WGS) entry which is preliminary data.</text>
</comment>
<evidence type="ECO:0000256" key="4">
    <source>
        <dbReference type="ARBA" id="ARBA00022801"/>
    </source>
</evidence>
<gene>
    <name evidence="6 9" type="primary">rnpA</name>
    <name evidence="9" type="ORF">H7F49_07255</name>
</gene>
<dbReference type="GO" id="GO:0000049">
    <property type="term" value="F:tRNA binding"/>
    <property type="evidence" value="ECO:0007669"/>
    <property type="project" value="UniProtKB-UniRule"/>
</dbReference>
<dbReference type="GO" id="GO:0001682">
    <property type="term" value="P:tRNA 5'-leader removal"/>
    <property type="evidence" value="ECO:0007669"/>
    <property type="project" value="UniProtKB-UniRule"/>
</dbReference>
<dbReference type="AlphaFoldDB" id="A0A7X1F6X9"/>
<dbReference type="EMBL" id="JACLAU010000007">
    <property type="protein sequence ID" value="MBC2651495.1"/>
    <property type="molecule type" value="Genomic_DNA"/>
</dbReference>
<protein>
    <recommendedName>
        <fullName evidence="6 7">Ribonuclease P protein component</fullName>
        <shortName evidence="6">RNase P protein</shortName>
        <shortName evidence="6">RNaseP protein</shortName>
        <ecNumber evidence="6 7">3.1.26.5</ecNumber>
    </recommendedName>
    <alternativeName>
        <fullName evidence="6">Protein C5</fullName>
    </alternativeName>
</protein>
<evidence type="ECO:0000256" key="1">
    <source>
        <dbReference type="ARBA" id="ARBA00022694"/>
    </source>
</evidence>
<dbReference type="InterPro" id="IPR000100">
    <property type="entry name" value="RNase_P"/>
</dbReference>
<keyword evidence="3 6" id="KW-0255">Endonuclease</keyword>
<reference evidence="9 10" key="1">
    <citation type="submission" date="2020-08" db="EMBL/GenBank/DDBJ databases">
        <title>The genome sequence of Novosphingobium flavum 4Y4.</title>
        <authorList>
            <person name="Liu Y."/>
        </authorList>
    </citation>
    <scope>NUCLEOTIDE SEQUENCE [LARGE SCALE GENOMIC DNA]</scope>
    <source>
        <strain evidence="9 10">4Y4</strain>
    </source>
</reference>
<comment type="catalytic activity">
    <reaction evidence="6">
        <text>Endonucleolytic cleavage of RNA, removing 5'-extranucleotides from tRNA precursor.</text>
        <dbReference type="EC" id="3.1.26.5"/>
    </reaction>
</comment>
<dbReference type="Gene3D" id="3.30.230.10">
    <property type="match status" value="1"/>
</dbReference>